<dbReference type="VEuPathDB" id="FungiDB:CLCR_11037"/>
<dbReference type="Proteomes" id="UP000094526">
    <property type="component" value="Unassembled WGS sequence"/>
</dbReference>
<dbReference type="EMBL" id="LGRB01000008">
    <property type="protein sequence ID" value="OCT52646.1"/>
    <property type="molecule type" value="Genomic_DNA"/>
</dbReference>
<comment type="caution">
    <text evidence="1">The sequence shown here is derived from an EMBL/GenBank/DDBJ whole genome shotgun (WGS) entry which is preliminary data.</text>
</comment>
<keyword evidence="2" id="KW-1185">Reference proteome</keyword>
<gene>
    <name evidence="1" type="ORF">CLCR_11037</name>
</gene>
<proteinExistence type="predicted"/>
<organism evidence="1 2">
    <name type="scientific">Cladophialophora carrionii</name>
    <dbReference type="NCBI Taxonomy" id="86049"/>
    <lineage>
        <taxon>Eukaryota</taxon>
        <taxon>Fungi</taxon>
        <taxon>Dikarya</taxon>
        <taxon>Ascomycota</taxon>
        <taxon>Pezizomycotina</taxon>
        <taxon>Eurotiomycetes</taxon>
        <taxon>Chaetothyriomycetidae</taxon>
        <taxon>Chaetothyriales</taxon>
        <taxon>Herpotrichiellaceae</taxon>
        <taxon>Cladophialophora</taxon>
    </lineage>
</organism>
<sequence length="112" mass="11920">MSSIPGPAMAGPCRSRNVQRHMLFKVTLCRKAAAVHRAGSIGKSKAAQDLDHLKQQGSERASELDLDHLDLEAARCQAQPTGVTCCLEACSQPGGLNSARIAPSKLEIRVSL</sequence>
<protein>
    <submittedName>
        <fullName evidence="1">Uncharacterized protein</fullName>
    </submittedName>
</protein>
<evidence type="ECO:0000313" key="1">
    <source>
        <dbReference type="EMBL" id="OCT52646.1"/>
    </source>
</evidence>
<reference evidence="2" key="1">
    <citation type="submission" date="2015-07" db="EMBL/GenBank/DDBJ databases">
        <authorList>
            <person name="Teixeira M.M."/>
            <person name="Souza R.C."/>
            <person name="Almeida L.G."/>
            <person name="Vicente V.A."/>
            <person name="de Hoog S."/>
            <person name="Bocca A.L."/>
            <person name="de Almeida S.R."/>
            <person name="Vasconcelos A.T."/>
            <person name="Felipe M.S."/>
        </authorList>
    </citation>
    <scope>NUCLEOTIDE SEQUENCE [LARGE SCALE GENOMIC DNA]</scope>
    <source>
        <strain evidence="2">KSF</strain>
    </source>
</reference>
<evidence type="ECO:0000313" key="2">
    <source>
        <dbReference type="Proteomes" id="UP000094526"/>
    </source>
</evidence>
<name>A0A1C1CW07_9EURO</name>
<accession>A0A1C1CW07</accession>
<dbReference type="AlphaFoldDB" id="A0A1C1CW07"/>